<organism evidence="2 3">
    <name type="scientific">Tectimicrobiota bacterium</name>
    <dbReference type="NCBI Taxonomy" id="2528274"/>
    <lineage>
        <taxon>Bacteria</taxon>
        <taxon>Pseudomonadati</taxon>
        <taxon>Nitrospinota/Tectimicrobiota group</taxon>
        <taxon>Candidatus Tectimicrobiota</taxon>
    </lineage>
</organism>
<dbReference type="Gene3D" id="3.20.20.140">
    <property type="entry name" value="Metal-dependent hydrolases"/>
    <property type="match status" value="1"/>
</dbReference>
<proteinExistence type="predicted"/>
<feature type="non-terminal residue" evidence="2">
    <location>
        <position position="371"/>
    </location>
</feature>
<dbReference type="Proteomes" id="UP000712673">
    <property type="component" value="Unassembled WGS sequence"/>
</dbReference>
<dbReference type="InterPro" id="IPR032466">
    <property type="entry name" value="Metal_Hydrolase"/>
</dbReference>
<dbReference type="InterPro" id="IPR013108">
    <property type="entry name" value="Amidohydro_3"/>
</dbReference>
<evidence type="ECO:0000259" key="1">
    <source>
        <dbReference type="Pfam" id="PF07969"/>
    </source>
</evidence>
<dbReference type="EMBL" id="VGLS01001139">
    <property type="protein sequence ID" value="MBM3226988.1"/>
    <property type="molecule type" value="Genomic_DNA"/>
</dbReference>
<dbReference type="Pfam" id="PF07969">
    <property type="entry name" value="Amidohydro_3"/>
    <property type="match status" value="1"/>
</dbReference>
<protein>
    <submittedName>
        <fullName evidence="2">Amidohydrolase family protein</fullName>
    </submittedName>
</protein>
<dbReference type="SUPFAM" id="SSF51556">
    <property type="entry name" value="Metallo-dependent hydrolases"/>
    <property type="match status" value="1"/>
</dbReference>
<dbReference type="AlphaFoldDB" id="A0A937W6C2"/>
<dbReference type="SUPFAM" id="SSF51338">
    <property type="entry name" value="Composite domain of metallo-dependent hydrolases"/>
    <property type="match status" value="1"/>
</dbReference>
<reference evidence="2" key="1">
    <citation type="submission" date="2019-03" db="EMBL/GenBank/DDBJ databases">
        <title>Lake Tanganyika Metagenome-Assembled Genomes (MAGs).</title>
        <authorList>
            <person name="Tran P."/>
        </authorList>
    </citation>
    <scope>NUCLEOTIDE SEQUENCE</scope>
    <source>
        <strain evidence="2">K_DeepCast_65m_m2_066</strain>
    </source>
</reference>
<sequence>MLIAAGAMRDARHHPPMAACSQAALHPPNERKRTMFDLIIQQARICDGTGHPSFVGTLGVTDGRITYLGRETGLAAQRTIDADGLALAPGFIDPHTHYDAQIAWDPLLTSSPWHGVTTVVMGNCGVGVAPVKPAMRDILLHDLVNLEAIPYDVMQAGIDWQWESYSEYLAAVDRRGLGINVASLVPLTPLRHYVMGEASFERAATAAERATMRTLLREALDAGAFGLSTTVSQNHTGYGARPLACRNASQEELTGLCQTLREVGRGTIELVLNSAGMHPIDDADVALLRLLTQASGRPVTWLALFARPGEPDFHHTNTVPRLGDLLGRTMPQVSPRPIFMQGDLRNPTMYSTYRAWQPAFQRTVAEQIALY</sequence>
<name>A0A937W6C2_UNCTE</name>
<gene>
    <name evidence="2" type="ORF">FJZ47_24745</name>
</gene>
<dbReference type="GO" id="GO:0005829">
    <property type="term" value="C:cytosol"/>
    <property type="evidence" value="ECO:0007669"/>
    <property type="project" value="TreeGrafter"/>
</dbReference>
<evidence type="ECO:0000313" key="2">
    <source>
        <dbReference type="EMBL" id="MBM3226988.1"/>
    </source>
</evidence>
<dbReference type="InterPro" id="IPR050378">
    <property type="entry name" value="Metallo-dep_Hydrolases_sf"/>
</dbReference>
<dbReference type="PANTHER" id="PTHR11647:SF1">
    <property type="entry name" value="COLLAPSIN RESPONSE MEDIATOR PROTEIN"/>
    <property type="match status" value="1"/>
</dbReference>
<dbReference type="GO" id="GO:0016812">
    <property type="term" value="F:hydrolase activity, acting on carbon-nitrogen (but not peptide) bonds, in cyclic amides"/>
    <property type="evidence" value="ECO:0007669"/>
    <property type="project" value="TreeGrafter"/>
</dbReference>
<comment type="caution">
    <text evidence="2">The sequence shown here is derived from an EMBL/GenBank/DDBJ whole genome shotgun (WGS) entry which is preliminary data.</text>
</comment>
<evidence type="ECO:0000313" key="3">
    <source>
        <dbReference type="Proteomes" id="UP000712673"/>
    </source>
</evidence>
<feature type="domain" description="Amidohydrolase 3" evidence="1">
    <location>
        <begin position="78"/>
        <end position="302"/>
    </location>
</feature>
<dbReference type="PANTHER" id="PTHR11647">
    <property type="entry name" value="HYDRANTOINASE/DIHYDROPYRIMIDINASE FAMILY MEMBER"/>
    <property type="match status" value="1"/>
</dbReference>
<dbReference type="InterPro" id="IPR011059">
    <property type="entry name" value="Metal-dep_hydrolase_composite"/>
</dbReference>
<accession>A0A937W6C2</accession>